<dbReference type="InterPro" id="IPR036236">
    <property type="entry name" value="Znf_C2H2_sf"/>
</dbReference>
<dbReference type="OrthoDB" id="6513042at2759"/>
<proteinExistence type="predicted"/>
<accession>A0A4S4L0V8</accession>
<protein>
    <recommendedName>
        <fullName evidence="1">C2H2-type domain-containing protein</fullName>
    </recommendedName>
</protein>
<feature type="domain" description="C2H2-type" evidence="1">
    <location>
        <begin position="29"/>
        <end position="51"/>
    </location>
</feature>
<keyword evidence="3" id="KW-1185">Reference proteome</keyword>
<sequence length="422" mass="48421">MPFPSQEACDGHKSSNAHSQNARSVGLRCTLCSVFCSSRNIYESHIRGRKHKNARKTYGLQNEAERMPEEIAIPPNCKSCDVCRTFVPKAIWNGHIKGRRHTLLQRYFSMSEALDETENKKDGIEITEDNIDFGILDLASGTAVNSSKVLKMKNTNSLTIVLLEARLSSQRQDNVFRLRNGPIRCQLNYTSGTSVTIDFVSHAERGRFQDRLELRFEIPSQRRRFTITRPVFAIVGDKLDYQTLKASTPPRQAANILRSRFAAGTFDASTYKRHFQVMLWIEQEHARREFERYDFDNAKLEPNGKLYELQVDGLAEKRPSILIGDRICARTSGTTQWFSGFVHNVKDRSVLLHFSPKFTGLRGQRYEIHFELNPLVFRRMYQALSCEPFFNRITFPSAAQTNSFRTASNASGNNMQPFDRKI</sequence>
<evidence type="ECO:0000259" key="1">
    <source>
        <dbReference type="PROSITE" id="PS00028"/>
    </source>
</evidence>
<dbReference type="EMBL" id="SGPK01000303">
    <property type="protein sequence ID" value="THH04899.1"/>
    <property type="molecule type" value="Genomic_DNA"/>
</dbReference>
<organism evidence="2 3">
    <name type="scientific">Phellinidium pouzarii</name>
    <dbReference type="NCBI Taxonomy" id="167371"/>
    <lineage>
        <taxon>Eukaryota</taxon>
        <taxon>Fungi</taxon>
        <taxon>Dikarya</taxon>
        <taxon>Basidiomycota</taxon>
        <taxon>Agaricomycotina</taxon>
        <taxon>Agaricomycetes</taxon>
        <taxon>Hymenochaetales</taxon>
        <taxon>Hymenochaetaceae</taxon>
        <taxon>Phellinidium</taxon>
    </lineage>
</organism>
<name>A0A4S4L0V8_9AGAM</name>
<dbReference type="Proteomes" id="UP000308199">
    <property type="component" value="Unassembled WGS sequence"/>
</dbReference>
<dbReference type="AlphaFoldDB" id="A0A4S4L0V8"/>
<dbReference type="Pfam" id="PF21634">
    <property type="entry name" value="MOV-10_beta-barrel"/>
    <property type="match status" value="1"/>
</dbReference>
<dbReference type="PROSITE" id="PS00028">
    <property type="entry name" value="ZINC_FINGER_C2H2_1"/>
    <property type="match status" value="1"/>
</dbReference>
<dbReference type="Gene3D" id="3.30.160.60">
    <property type="entry name" value="Classic Zinc Finger"/>
    <property type="match status" value="1"/>
</dbReference>
<dbReference type="InterPro" id="IPR013087">
    <property type="entry name" value="Znf_C2H2_type"/>
</dbReference>
<gene>
    <name evidence="2" type="ORF">EW145_g5187</name>
</gene>
<dbReference type="Pfam" id="PF12874">
    <property type="entry name" value="zf-met"/>
    <property type="match status" value="1"/>
</dbReference>
<evidence type="ECO:0000313" key="2">
    <source>
        <dbReference type="EMBL" id="THH04899.1"/>
    </source>
</evidence>
<dbReference type="SUPFAM" id="SSF57667">
    <property type="entry name" value="beta-beta-alpha zinc fingers"/>
    <property type="match status" value="1"/>
</dbReference>
<dbReference type="InterPro" id="IPR049080">
    <property type="entry name" value="MOV-10-like_beta-barrel"/>
</dbReference>
<reference evidence="2 3" key="1">
    <citation type="submission" date="2019-02" db="EMBL/GenBank/DDBJ databases">
        <title>Genome sequencing of the rare red list fungi Phellinidium pouzarii.</title>
        <authorList>
            <person name="Buettner E."/>
            <person name="Kellner H."/>
        </authorList>
    </citation>
    <scope>NUCLEOTIDE SEQUENCE [LARGE SCALE GENOMIC DNA]</scope>
    <source>
        <strain evidence="2 3">DSM 108285</strain>
    </source>
</reference>
<evidence type="ECO:0000313" key="3">
    <source>
        <dbReference type="Proteomes" id="UP000308199"/>
    </source>
</evidence>
<comment type="caution">
    <text evidence="2">The sequence shown here is derived from an EMBL/GenBank/DDBJ whole genome shotgun (WGS) entry which is preliminary data.</text>
</comment>